<evidence type="ECO:0000313" key="3">
    <source>
        <dbReference type="Proteomes" id="UP001275440"/>
    </source>
</evidence>
<name>A0ABU3WNF0_9NOCA</name>
<dbReference type="EMBL" id="WBMO01000001">
    <property type="protein sequence ID" value="MDV2475515.1"/>
    <property type="molecule type" value="Genomic_DNA"/>
</dbReference>
<feature type="transmembrane region" description="Helical" evidence="1">
    <location>
        <begin position="74"/>
        <end position="94"/>
    </location>
</feature>
<sequence length="105" mass="11587">MNIRTVTDPHRAGVASVYGEPHETTDGTTIITVTGFHRPWFRRNDATPVPKPIGVFVVHDGEVRWEPVVDATRIALLGELIGLVAATLGTLAILRRPPWPDLHLH</sequence>
<proteinExistence type="predicted"/>
<keyword evidence="1" id="KW-0812">Transmembrane</keyword>
<comment type="caution">
    <text evidence="2">The sequence shown here is derived from an EMBL/GenBank/DDBJ whole genome shotgun (WGS) entry which is preliminary data.</text>
</comment>
<evidence type="ECO:0000313" key="2">
    <source>
        <dbReference type="EMBL" id="MDV2475515.1"/>
    </source>
</evidence>
<evidence type="ECO:0000256" key="1">
    <source>
        <dbReference type="SAM" id="Phobius"/>
    </source>
</evidence>
<keyword evidence="3" id="KW-1185">Reference proteome</keyword>
<protein>
    <submittedName>
        <fullName evidence="2">Uncharacterized protein</fullName>
    </submittedName>
</protein>
<reference evidence="2 3" key="1">
    <citation type="submission" date="2019-10" db="EMBL/GenBank/DDBJ databases">
        <title>Draft Genome Assembly of Rhodococcus zopfii DSM44189.</title>
        <authorList>
            <person name="Sutton J.M."/>
            <person name="Akob D.M."/>
            <person name="Bushman T.J."/>
        </authorList>
    </citation>
    <scope>NUCLEOTIDE SEQUENCE [LARGE SCALE GENOMIC DNA]</scope>
    <source>
        <strain evidence="2 3">DSM 44189</strain>
    </source>
</reference>
<gene>
    <name evidence="2" type="ORF">F8M49_09090</name>
</gene>
<organism evidence="2 3">
    <name type="scientific">Rhodococcus zopfii</name>
    <dbReference type="NCBI Taxonomy" id="43772"/>
    <lineage>
        <taxon>Bacteria</taxon>
        <taxon>Bacillati</taxon>
        <taxon>Actinomycetota</taxon>
        <taxon>Actinomycetes</taxon>
        <taxon>Mycobacteriales</taxon>
        <taxon>Nocardiaceae</taxon>
        <taxon>Rhodococcus</taxon>
    </lineage>
</organism>
<keyword evidence="1" id="KW-1133">Transmembrane helix</keyword>
<accession>A0ABU3WNF0</accession>
<keyword evidence="1" id="KW-0472">Membrane</keyword>
<dbReference type="Proteomes" id="UP001275440">
    <property type="component" value="Unassembled WGS sequence"/>
</dbReference>